<keyword evidence="10 46" id="KW-0479">Metal-binding</keyword>
<evidence type="ECO:0000256" key="23">
    <source>
        <dbReference type="ARBA" id="ARBA00034106"/>
    </source>
</evidence>
<dbReference type="GO" id="GO:0005506">
    <property type="term" value="F:iron ion binding"/>
    <property type="evidence" value="ECO:0007669"/>
    <property type="project" value="InterPro"/>
</dbReference>
<comment type="catalytic activity">
    <reaction evidence="31">
        <text>testosterone + reduced [NADPH--hemoprotein reductase] + O2 = 16beta,17beta-dihydroxyandrost-4-en-3-one + oxidized [NADPH--hemoprotein reductase] + H2O + H(+)</text>
        <dbReference type="Rhea" id="RHEA:46304"/>
        <dbReference type="Rhea" id="RHEA-COMP:11964"/>
        <dbReference type="Rhea" id="RHEA-COMP:11965"/>
        <dbReference type="ChEBI" id="CHEBI:15377"/>
        <dbReference type="ChEBI" id="CHEBI:15378"/>
        <dbReference type="ChEBI" id="CHEBI:15379"/>
        <dbReference type="ChEBI" id="CHEBI:17347"/>
        <dbReference type="ChEBI" id="CHEBI:57618"/>
        <dbReference type="ChEBI" id="CHEBI:58210"/>
        <dbReference type="ChEBI" id="CHEBI:83027"/>
    </reaction>
    <physiologicalReaction direction="left-to-right" evidence="31">
        <dbReference type="Rhea" id="RHEA:46305"/>
    </physiologicalReaction>
</comment>
<dbReference type="GO" id="GO:0006707">
    <property type="term" value="P:cholesterol catabolic process"/>
    <property type="evidence" value="ECO:0007669"/>
    <property type="project" value="InterPro"/>
</dbReference>
<dbReference type="InterPro" id="IPR002401">
    <property type="entry name" value="Cyt_P450_E_grp-I"/>
</dbReference>
<evidence type="ECO:0000256" key="2">
    <source>
        <dbReference type="ARBA" id="ARBA00004111"/>
    </source>
</evidence>
<dbReference type="GO" id="GO:0033781">
    <property type="term" value="F:cholesterol 24-hydroxylase activity"/>
    <property type="evidence" value="ECO:0007669"/>
    <property type="project" value="UniProtKB-EC"/>
</dbReference>
<evidence type="ECO:0000256" key="38">
    <source>
        <dbReference type="ARBA" id="ARBA00052074"/>
    </source>
</evidence>
<reference evidence="48" key="3">
    <citation type="submission" date="2025-09" db="UniProtKB">
        <authorList>
            <consortium name="Ensembl"/>
        </authorList>
    </citation>
    <scope>IDENTIFICATION</scope>
</reference>
<keyword evidence="8 46" id="KW-0349">Heme</keyword>
<evidence type="ECO:0000256" key="27">
    <source>
        <dbReference type="ARBA" id="ARBA00050344"/>
    </source>
</evidence>
<dbReference type="PANTHER" id="PTHR24293">
    <property type="entry name" value="CYTOCHROME P450 FAMILY 46 SUBFAMILY A"/>
    <property type="match status" value="1"/>
</dbReference>
<evidence type="ECO:0000256" key="24">
    <source>
        <dbReference type="ARBA" id="ARBA00034110"/>
    </source>
</evidence>
<evidence type="ECO:0000256" key="40">
    <source>
        <dbReference type="ARBA" id="ARBA00054645"/>
    </source>
</evidence>
<comment type="catalytic activity">
    <reaction evidence="38">
        <text>progesterone + reduced [NADPH--hemoprotein reductase] + O2 = 17alpha-hydroxyprogesterone + oxidized [NADPH--hemoprotein reductase] + H2O + H(+)</text>
        <dbReference type="Rhea" id="RHEA:46308"/>
        <dbReference type="Rhea" id="RHEA-COMP:11964"/>
        <dbReference type="Rhea" id="RHEA-COMP:11965"/>
        <dbReference type="ChEBI" id="CHEBI:15377"/>
        <dbReference type="ChEBI" id="CHEBI:15378"/>
        <dbReference type="ChEBI" id="CHEBI:15379"/>
        <dbReference type="ChEBI" id="CHEBI:17026"/>
        <dbReference type="ChEBI" id="CHEBI:17252"/>
        <dbReference type="ChEBI" id="CHEBI:57618"/>
        <dbReference type="ChEBI" id="CHEBI:58210"/>
    </reaction>
    <physiologicalReaction direction="left-to-right" evidence="38">
        <dbReference type="Rhea" id="RHEA:46309"/>
    </physiologicalReaction>
</comment>
<evidence type="ECO:0000313" key="48">
    <source>
        <dbReference type="Ensembl" id="ENSSFOP00015050375.1"/>
    </source>
</evidence>
<evidence type="ECO:0000256" key="37">
    <source>
        <dbReference type="ARBA" id="ARBA00051817"/>
    </source>
</evidence>
<keyword evidence="49" id="KW-1185">Reference proteome</keyword>
<evidence type="ECO:0000256" key="33">
    <source>
        <dbReference type="ARBA" id="ARBA00051527"/>
    </source>
</evidence>
<keyword evidence="16" id="KW-0770">Synapse</keyword>
<dbReference type="InterPro" id="IPR001128">
    <property type="entry name" value="Cyt_P450"/>
</dbReference>
<comment type="pathway">
    <text evidence="25">Steroid metabolism; cholesterol degradation.</text>
</comment>
<evidence type="ECO:0000256" key="28">
    <source>
        <dbReference type="ARBA" id="ARBA00050430"/>
    </source>
</evidence>
<dbReference type="PANTHER" id="PTHR24293:SF0">
    <property type="entry name" value="CYP46A1 PROTEIN-RELATED"/>
    <property type="match status" value="1"/>
</dbReference>
<keyword evidence="21" id="KW-0753">Steroid metabolism</keyword>
<comment type="catalytic activity">
    <reaction evidence="26">
        <text>desmosterol + reduced [NADPH--hemoprotein reductase] + O2 = (24Z),26-hydroxydesmosterol + oxidized [NADPH--hemoprotein reductase] + H2O + H(+)</text>
        <dbReference type="Rhea" id="RHEA:53236"/>
        <dbReference type="Rhea" id="RHEA-COMP:11964"/>
        <dbReference type="Rhea" id="RHEA-COMP:11965"/>
        <dbReference type="ChEBI" id="CHEBI:15377"/>
        <dbReference type="ChEBI" id="CHEBI:15378"/>
        <dbReference type="ChEBI" id="CHEBI:15379"/>
        <dbReference type="ChEBI" id="CHEBI:17737"/>
        <dbReference type="ChEBI" id="CHEBI:57618"/>
        <dbReference type="ChEBI" id="CHEBI:58210"/>
        <dbReference type="ChEBI" id="CHEBI:137053"/>
    </reaction>
    <physiologicalReaction direction="left-to-right" evidence="26">
        <dbReference type="Rhea" id="RHEA:53237"/>
    </physiologicalReaction>
</comment>
<evidence type="ECO:0000256" key="35">
    <source>
        <dbReference type="ARBA" id="ARBA00051748"/>
    </source>
</evidence>
<comment type="function">
    <text evidence="40">P450 monooxygenase that plays a major role in cholesterol homeostasis in the brain. Primarily catalyzes the hydroxylation (with S stereochemistry) at C-24 of cholesterol side chain, triggering cholesterol diffusion out of neurons and its further degradation. By promoting constant cholesterol elimination in neurons, may activate the mevalonate pathway and coordinate the synthesis of new cholesterol and nonsterol isoprenoids involved in synaptic activity and learning. Further hydroxylates cholesterol derivatives and hormone steroids on both the ring and side chain of these molecules, converting them into active oxysterols involved in lipid signaling and biosynthesis. Acts as an epoxidase converting cholesta-5,24-dien-3beta-ol/desmosterol into (24S),25-epoxycholesterol, an abundant lipid ligand of nuclear NR1H2 and NR1H3 receptors shown to promote neurogenesis in developing brain. May also catalyze the oxidative metabolism of xenobiotics, such as clotrimazole.</text>
</comment>
<evidence type="ECO:0000256" key="43">
    <source>
        <dbReference type="ARBA" id="ARBA00077287"/>
    </source>
</evidence>
<dbReference type="PRINTS" id="PR00385">
    <property type="entry name" value="P450"/>
</dbReference>
<comment type="catalytic activity">
    <reaction evidence="37">
        <text>7-dehydrocholesterol + reduced [NADPH--hemoprotein reductase] + O2 = cholesta-5,7-dien-3beta,24S-diol + oxidized [NADPH--hemoprotein reductase] + H2O + H(+)</text>
        <dbReference type="Rhea" id="RHEA:53244"/>
        <dbReference type="Rhea" id="RHEA-COMP:11964"/>
        <dbReference type="Rhea" id="RHEA-COMP:11965"/>
        <dbReference type="ChEBI" id="CHEBI:15377"/>
        <dbReference type="ChEBI" id="CHEBI:15378"/>
        <dbReference type="ChEBI" id="CHEBI:15379"/>
        <dbReference type="ChEBI" id="CHEBI:17759"/>
        <dbReference type="ChEBI" id="CHEBI:57618"/>
        <dbReference type="ChEBI" id="CHEBI:58210"/>
        <dbReference type="ChEBI" id="CHEBI:137061"/>
    </reaction>
    <physiologicalReaction direction="left-to-right" evidence="37">
        <dbReference type="Rhea" id="RHEA:53245"/>
    </physiologicalReaction>
</comment>
<evidence type="ECO:0000256" key="26">
    <source>
        <dbReference type="ARBA" id="ARBA00050139"/>
    </source>
</evidence>
<dbReference type="GO" id="GO:0098794">
    <property type="term" value="C:postsynapse"/>
    <property type="evidence" value="ECO:0007669"/>
    <property type="project" value="UniProtKB-SubCell"/>
</dbReference>
<comment type="cofactor">
    <cofactor evidence="1 46">
        <name>heme</name>
        <dbReference type="ChEBI" id="CHEBI:30413"/>
    </cofactor>
</comment>
<evidence type="ECO:0000313" key="49">
    <source>
        <dbReference type="Proteomes" id="UP000694397"/>
    </source>
</evidence>
<evidence type="ECO:0000256" key="9">
    <source>
        <dbReference type="ARBA" id="ARBA00022692"/>
    </source>
</evidence>
<protein>
    <recommendedName>
        <fullName evidence="42">Cholesterol 24-hydroxylase</fullName>
        <ecNumber evidence="41">1.14.14.25</ecNumber>
    </recommendedName>
    <alternativeName>
        <fullName evidence="44">Cholesterol 24-monooxygenase</fullName>
    </alternativeName>
    <alternativeName>
        <fullName evidence="43">Cholesterol 24S-hydroxylase</fullName>
    </alternativeName>
    <alternativeName>
        <fullName evidence="45">Cytochrome P450 46A1</fullName>
    </alternativeName>
</protein>
<dbReference type="Pfam" id="PF00067">
    <property type="entry name" value="p450"/>
    <property type="match status" value="1"/>
</dbReference>
<dbReference type="OrthoDB" id="1470350at2759"/>
<dbReference type="SUPFAM" id="SSF48264">
    <property type="entry name" value="Cytochrome P450"/>
    <property type="match status" value="1"/>
</dbReference>
<comment type="subcellular location">
    <subcellularLocation>
        <location evidence="3">Cell projection</location>
        <location evidence="3">Dendrite</location>
    </subcellularLocation>
    <subcellularLocation>
        <location evidence="4">Endoplasmic reticulum membrane</location>
        <topology evidence="4">Single-pass membrane protein</topology>
    </subcellularLocation>
    <subcellularLocation>
        <location evidence="2">Microsome membrane</location>
        <topology evidence="2">Single-pass membrane protein</topology>
    </subcellularLocation>
    <subcellularLocation>
        <location evidence="24">Postsynapse</location>
    </subcellularLocation>
    <subcellularLocation>
        <location evidence="23">Presynapse</location>
    </subcellularLocation>
</comment>
<comment type="catalytic activity">
    <reaction evidence="39">
        <text>desmosterol + reduced [NADPH--hemoprotein reductase] + O2 = (24S)-25-epoxycholesterol + oxidized [NADPH--hemoprotein reductase] + H2O + H(+)</text>
        <dbReference type="Rhea" id="RHEA:53232"/>
        <dbReference type="Rhea" id="RHEA-COMP:11964"/>
        <dbReference type="Rhea" id="RHEA-COMP:11965"/>
        <dbReference type="ChEBI" id="CHEBI:15377"/>
        <dbReference type="ChEBI" id="CHEBI:15378"/>
        <dbReference type="ChEBI" id="CHEBI:15379"/>
        <dbReference type="ChEBI" id="CHEBI:17737"/>
        <dbReference type="ChEBI" id="CHEBI:41633"/>
        <dbReference type="ChEBI" id="CHEBI:57618"/>
        <dbReference type="ChEBI" id="CHEBI:58210"/>
    </reaction>
    <physiologicalReaction direction="left-to-right" evidence="39">
        <dbReference type="Rhea" id="RHEA:53233"/>
    </physiologicalReaction>
</comment>
<evidence type="ECO:0000256" key="11">
    <source>
        <dbReference type="ARBA" id="ARBA00022824"/>
    </source>
</evidence>
<evidence type="ECO:0000256" key="19">
    <source>
        <dbReference type="ARBA" id="ARBA00023136"/>
    </source>
</evidence>
<evidence type="ECO:0000256" key="22">
    <source>
        <dbReference type="ARBA" id="ARBA00023273"/>
    </source>
</evidence>
<evidence type="ECO:0000256" key="10">
    <source>
        <dbReference type="ARBA" id="ARBA00022723"/>
    </source>
</evidence>
<evidence type="ECO:0000256" key="44">
    <source>
        <dbReference type="ARBA" id="ARBA00079170"/>
    </source>
</evidence>
<comment type="catalytic activity">
    <reaction evidence="34">
        <text>7alpha-hydroxycholesterol + reduced [NADPH--hemoprotein reductase] + O2 = (24S)-7alpha-dihydroxycholesterol + oxidized [NADPH--hemoprotein reductase] + H2O + H(+)</text>
        <dbReference type="Rhea" id="RHEA:46380"/>
        <dbReference type="Rhea" id="RHEA-COMP:11964"/>
        <dbReference type="Rhea" id="RHEA-COMP:11965"/>
        <dbReference type="ChEBI" id="CHEBI:15377"/>
        <dbReference type="ChEBI" id="CHEBI:15378"/>
        <dbReference type="ChEBI" id="CHEBI:15379"/>
        <dbReference type="ChEBI" id="CHEBI:17500"/>
        <dbReference type="ChEBI" id="CHEBI:37640"/>
        <dbReference type="ChEBI" id="CHEBI:57618"/>
        <dbReference type="ChEBI" id="CHEBI:58210"/>
    </reaction>
    <physiologicalReaction direction="left-to-right" evidence="34">
        <dbReference type="Rhea" id="RHEA:46381"/>
    </physiologicalReaction>
</comment>
<evidence type="ECO:0000256" key="13">
    <source>
        <dbReference type="ARBA" id="ARBA00022989"/>
    </source>
</evidence>
<gene>
    <name evidence="48" type="primary">LOC114912328</name>
</gene>
<dbReference type="Gene3D" id="1.10.630.10">
    <property type="entry name" value="Cytochrome P450"/>
    <property type="match status" value="1"/>
</dbReference>
<keyword evidence="22" id="KW-0966">Cell projection</keyword>
<reference evidence="48" key="2">
    <citation type="submission" date="2025-08" db="UniProtKB">
        <authorList>
            <consortium name="Ensembl"/>
        </authorList>
    </citation>
    <scope>IDENTIFICATION</scope>
</reference>
<evidence type="ECO:0000256" key="5">
    <source>
        <dbReference type="ARBA" id="ARBA00005108"/>
    </source>
</evidence>
<dbReference type="Ensembl" id="ENSSFOT00015041561.1">
    <property type="protein sequence ID" value="ENSSFOP00015050375.1"/>
    <property type="gene ID" value="ENSSFOG00015032361.1"/>
</dbReference>
<keyword evidence="20" id="KW-1207">Sterol metabolism</keyword>
<feature type="transmembrane region" description="Helical" evidence="47">
    <location>
        <begin position="15"/>
        <end position="34"/>
    </location>
</feature>
<evidence type="ECO:0000256" key="45">
    <source>
        <dbReference type="ARBA" id="ARBA00080170"/>
    </source>
</evidence>
<keyword evidence="18" id="KW-0443">Lipid metabolism</keyword>
<evidence type="ECO:0000256" key="30">
    <source>
        <dbReference type="ARBA" id="ARBA00050991"/>
    </source>
</evidence>
<accession>A0A8C9TNM4</accession>
<comment type="catalytic activity">
    <reaction evidence="32">
        <text>testosterone + reduced [NADPH--hemoprotein reductase] + O2 = 6beta,17beta-dihydroxyandrost-4-en-3-one + oxidized [NADPH--hemoprotein reductase] + H2O + H(+)</text>
        <dbReference type="Rhea" id="RHEA:46296"/>
        <dbReference type="Rhea" id="RHEA-COMP:11964"/>
        <dbReference type="Rhea" id="RHEA-COMP:11965"/>
        <dbReference type="ChEBI" id="CHEBI:15377"/>
        <dbReference type="ChEBI" id="CHEBI:15378"/>
        <dbReference type="ChEBI" id="CHEBI:15379"/>
        <dbReference type="ChEBI" id="CHEBI:17347"/>
        <dbReference type="ChEBI" id="CHEBI:34477"/>
        <dbReference type="ChEBI" id="CHEBI:57618"/>
        <dbReference type="ChEBI" id="CHEBI:58210"/>
    </reaction>
    <physiologicalReaction direction="left-to-right" evidence="32">
        <dbReference type="Rhea" id="RHEA:46297"/>
    </physiologicalReaction>
</comment>
<dbReference type="GeneID" id="114912328"/>
<evidence type="ECO:0000256" key="14">
    <source>
        <dbReference type="ARBA" id="ARBA00023002"/>
    </source>
</evidence>
<evidence type="ECO:0000256" key="36">
    <source>
        <dbReference type="ARBA" id="ARBA00051763"/>
    </source>
</evidence>
<evidence type="ECO:0000256" key="34">
    <source>
        <dbReference type="ARBA" id="ARBA00051606"/>
    </source>
</evidence>
<dbReference type="RefSeq" id="XP_029114521.1">
    <property type="nucleotide sequence ID" value="XM_029258688.1"/>
</dbReference>
<comment type="catalytic activity">
    <reaction evidence="29">
        <text>7-dehydrocholesterol + reduced [NADPH--hemoprotein reductase] + O2 = cholesta-5,7-dien-3beta,25-diol + oxidized [NADPH--hemoprotein reductase] + H2O + H(+)</text>
        <dbReference type="Rhea" id="RHEA:53240"/>
        <dbReference type="Rhea" id="RHEA-COMP:11964"/>
        <dbReference type="Rhea" id="RHEA-COMP:11965"/>
        <dbReference type="ChEBI" id="CHEBI:15377"/>
        <dbReference type="ChEBI" id="CHEBI:15378"/>
        <dbReference type="ChEBI" id="CHEBI:15379"/>
        <dbReference type="ChEBI" id="CHEBI:17759"/>
        <dbReference type="ChEBI" id="CHEBI:57618"/>
        <dbReference type="ChEBI" id="CHEBI:58210"/>
        <dbReference type="ChEBI" id="CHEBI:137057"/>
    </reaction>
    <physiologicalReaction direction="left-to-right" evidence="29">
        <dbReference type="Rhea" id="RHEA:53241"/>
    </physiologicalReaction>
</comment>
<evidence type="ECO:0000256" key="4">
    <source>
        <dbReference type="ARBA" id="ARBA00004389"/>
    </source>
</evidence>
<evidence type="ECO:0000256" key="16">
    <source>
        <dbReference type="ARBA" id="ARBA00023018"/>
    </source>
</evidence>
<evidence type="ECO:0000256" key="15">
    <source>
        <dbReference type="ARBA" id="ARBA00023004"/>
    </source>
</evidence>
<dbReference type="FunFam" id="1.10.630.10:FF:000031">
    <property type="entry name" value="cholesterol 24-hydroxylase isoform X2"/>
    <property type="match status" value="1"/>
</dbReference>
<proteinExistence type="inferred from homology"/>
<keyword evidence="15 46" id="KW-0408">Iron</keyword>
<comment type="pathway">
    <text evidence="5">Lipid metabolism; C21-steroid hormone metabolism.</text>
</comment>
<reference evidence="48 49" key="1">
    <citation type="submission" date="2019-04" db="EMBL/GenBank/DDBJ databases">
        <authorList>
            <consortium name="Wellcome Sanger Institute Data Sharing"/>
        </authorList>
    </citation>
    <scope>NUCLEOTIDE SEQUENCE [LARGE SCALE GENOMIC DNA]</scope>
</reference>
<keyword evidence="17" id="KW-0503">Monooxygenase</keyword>
<evidence type="ECO:0000256" key="31">
    <source>
        <dbReference type="ARBA" id="ARBA00051188"/>
    </source>
</evidence>
<comment type="similarity">
    <text evidence="6">Belongs to the cytochrome P450 family.</text>
</comment>
<organism evidence="48 49">
    <name type="scientific">Scleropages formosus</name>
    <name type="common">Asian bonytongue</name>
    <name type="synonym">Osteoglossum formosum</name>
    <dbReference type="NCBI Taxonomy" id="113540"/>
    <lineage>
        <taxon>Eukaryota</taxon>
        <taxon>Metazoa</taxon>
        <taxon>Chordata</taxon>
        <taxon>Craniata</taxon>
        <taxon>Vertebrata</taxon>
        <taxon>Euteleostomi</taxon>
        <taxon>Actinopterygii</taxon>
        <taxon>Neopterygii</taxon>
        <taxon>Teleostei</taxon>
        <taxon>Osteoglossocephala</taxon>
        <taxon>Osteoglossomorpha</taxon>
        <taxon>Osteoglossiformes</taxon>
        <taxon>Osteoglossidae</taxon>
        <taxon>Scleropages</taxon>
    </lineage>
</organism>
<dbReference type="GO" id="GO:0020037">
    <property type="term" value="F:heme binding"/>
    <property type="evidence" value="ECO:0007669"/>
    <property type="project" value="InterPro"/>
</dbReference>
<comment type="catalytic activity">
    <reaction evidence="35">
        <text>cholestanol + reduced [NADPH--hemoprotein reductase] + O2 = (24S)-hydroxycholestanol + oxidized [NADPH--hemoprotein reductase] + H2O + H(+)</text>
        <dbReference type="Rhea" id="RHEA:53808"/>
        <dbReference type="Rhea" id="RHEA-COMP:11964"/>
        <dbReference type="Rhea" id="RHEA-COMP:11965"/>
        <dbReference type="ChEBI" id="CHEBI:15377"/>
        <dbReference type="ChEBI" id="CHEBI:15378"/>
        <dbReference type="ChEBI" id="CHEBI:15379"/>
        <dbReference type="ChEBI" id="CHEBI:57618"/>
        <dbReference type="ChEBI" id="CHEBI:58210"/>
        <dbReference type="ChEBI" id="CHEBI:86570"/>
        <dbReference type="ChEBI" id="CHEBI:137687"/>
    </reaction>
    <physiologicalReaction direction="left-to-right" evidence="35">
        <dbReference type="Rhea" id="RHEA:53809"/>
    </physiologicalReaction>
</comment>
<dbReference type="InterPro" id="IPR039983">
    <property type="entry name" value="CYP46A1"/>
</dbReference>
<dbReference type="KEGG" id="sfm:114912328"/>
<keyword evidence="11" id="KW-0256">Endoplasmic reticulum</keyword>
<evidence type="ECO:0000256" key="32">
    <source>
        <dbReference type="ARBA" id="ARBA00051503"/>
    </source>
</evidence>
<keyword evidence="14" id="KW-0560">Oxidoreductase</keyword>
<dbReference type="GO" id="GO:0005789">
    <property type="term" value="C:endoplasmic reticulum membrane"/>
    <property type="evidence" value="ECO:0007669"/>
    <property type="project" value="UniProtKB-SubCell"/>
</dbReference>
<comment type="catalytic activity">
    <reaction evidence="36">
        <text>(24S)-hydroxycholesterol + reduced [NADPH--hemoprotein reductase] + O2 = (24S,25R)-24,26-dihydroxycholesterol + oxidized [NADPH--hemoprotein reductase] + H2O + H(+)</text>
        <dbReference type="Rhea" id="RHEA:46388"/>
        <dbReference type="Rhea" id="RHEA-COMP:11964"/>
        <dbReference type="Rhea" id="RHEA-COMP:11965"/>
        <dbReference type="ChEBI" id="CHEBI:15377"/>
        <dbReference type="ChEBI" id="CHEBI:15378"/>
        <dbReference type="ChEBI" id="CHEBI:15379"/>
        <dbReference type="ChEBI" id="CHEBI:34310"/>
        <dbReference type="ChEBI" id="CHEBI:57618"/>
        <dbReference type="ChEBI" id="CHEBI:58210"/>
        <dbReference type="ChEBI" id="CHEBI:86165"/>
    </reaction>
    <physiologicalReaction direction="left-to-right" evidence="36">
        <dbReference type="Rhea" id="RHEA:46389"/>
    </physiologicalReaction>
</comment>
<comment type="catalytic activity">
    <reaction evidence="27">
        <text>testosterone + reduced [NADPH--hemoprotein reductase] + O2 = 2-hydroxytestosterone + oxidized [NADPH--hemoprotein reductase] + H2O + H(+)</text>
        <dbReference type="Rhea" id="RHEA:46300"/>
        <dbReference type="Rhea" id="RHEA-COMP:11964"/>
        <dbReference type="Rhea" id="RHEA-COMP:11965"/>
        <dbReference type="ChEBI" id="CHEBI:15377"/>
        <dbReference type="ChEBI" id="CHEBI:15378"/>
        <dbReference type="ChEBI" id="CHEBI:15379"/>
        <dbReference type="ChEBI" id="CHEBI:17347"/>
        <dbReference type="ChEBI" id="CHEBI:57618"/>
        <dbReference type="ChEBI" id="CHEBI:58210"/>
        <dbReference type="ChEBI" id="CHEBI:86013"/>
    </reaction>
    <physiologicalReaction direction="left-to-right" evidence="27">
        <dbReference type="Rhea" id="RHEA:46301"/>
    </physiologicalReaction>
</comment>
<sequence>MLMLLHTFGECGGRFMIYTFVLLFVIFACYCMYVKYIHMKYDHIPGPPRDSFLFGHSPAILRAMKEDEVIHDKFLEWHEKYGPVCRFNMLHFVVITVTSPEAVKEFLMSSKYPKDPYIYERLFSFFGTRFLGHGLATDTNQDHWYKQRRMMDPAFSNLYLRGMMDTFNEVAEDLMEKLEELAESHTSAHMHNLVNCVTLSVIAKVAFGIDLNLLETESPFPKAIEKVLNGIVYYIRDPMMLFKPWKWKFIKEVKDAIKLLRKTGEKCITERKRAMRNGESVPKDILTQILKSAEQDQHDDLEQMLDNFLTFFIAGQETTANQLSFAIMELGRHPEILKKLRKEIDDVLGAKKDIEYEDLGKLTYLSQVLKETLRLYPPAPGTSRWVAEDMVISGIHVPGGAQVLMNTYVTGRMEEFFPDPLKFDPERFHPDAPKPYFTYFPFALGPRSCIGKTFSQMEAKVVLSKLVQRFEMQLIPDQSFDIMDTGTLRPRSGVVCNIRSRSLASG</sequence>
<dbReference type="PRINTS" id="PR00463">
    <property type="entry name" value="EP450I"/>
</dbReference>
<dbReference type="AlphaFoldDB" id="A0A8C9TNM4"/>
<dbReference type="InterPro" id="IPR036396">
    <property type="entry name" value="Cyt_P450_sf"/>
</dbReference>
<name>A0A8C9TNM4_SCLFO</name>
<dbReference type="Proteomes" id="UP000694397">
    <property type="component" value="Chromosome 1"/>
</dbReference>
<comment type="catalytic activity">
    <reaction evidence="33">
        <text>4beta-hydroxycholesterol + reduced [NADPH--hemoprotein reductase] + O2 = 4beta,24S-dihydroxycholesterol + oxidized [NADPH--hemoprotein reductase] + H2O + H(+)</text>
        <dbReference type="Rhea" id="RHEA:46392"/>
        <dbReference type="Rhea" id="RHEA-COMP:11964"/>
        <dbReference type="Rhea" id="RHEA-COMP:11965"/>
        <dbReference type="ChEBI" id="CHEBI:15377"/>
        <dbReference type="ChEBI" id="CHEBI:15378"/>
        <dbReference type="ChEBI" id="CHEBI:15379"/>
        <dbReference type="ChEBI" id="CHEBI:57618"/>
        <dbReference type="ChEBI" id="CHEBI:58210"/>
        <dbReference type="ChEBI" id="CHEBI:85778"/>
        <dbReference type="ChEBI" id="CHEBI:86087"/>
    </reaction>
    <physiologicalReaction direction="left-to-right" evidence="33">
        <dbReference type="Rhea" id="RHEA:46393"/>
    </physiologicalReaction>
</comment>
<evidence type="ECO:0000256" key="21">
    <source>
        <dbReference type="ARBA" id="ARBA00023221"/>
    </source>
</evidence>
<dbReference type="EC" id="1.14.14.25" evidence="41"/>
<evidence type="ECO:0000256" key="17">
    <source>
        <dbReference type="ARBA" id="ARBA00023033"/>
    </source>
</evidence>
<evidence type="ECO:0000256" key="42">
    <source>
        <dbReference type="ARBA" id="ARBA00068948"/>
    </source>
</evidence>
<keyword evidence="9 47" id="KW-0812">Transmembrane</keyword>
<evidence type="ECO:0000256" key="3">
    <source>
        <dbReference type="ARBA" id="ARBA00004279"/>
    </source>
</evidence>
<evidence type="ECO:0000256" key="12">
    <source>
        <dbReference type="ARBA" id="ARBA00022848"/>
    </source>
</evidence>
<feature type="binding site" description="axial binding residue" evidence="46">
    <location>
        <position position="449"/>
    </location>
    <ligand>
        <name>heme</name>
        <dbReference type="ChEBI" id="CHEBI:30413"/>
    </ligand>
    <ligandPart>
        <name>Fe</name>
        <dbReference type="ChEBI" id="CHEBI:18248"/>
    </ligandPart>
</feature>
<evidence type="ECO:0000256" key="41">
    <source>
        <dbReference type="ARBA" id="ARBA00066440"/>
    </source>
</evidence>
<keyword evidence="7" id="KW-0153">Cholesterol metabolism</keyword>
<dbReference type="CDD" id="cd20613">
    <property type="entry name" value="CYP46A1-like"/>
    <property type="match status" value="1"/>
</dbReference>
<evidence type="ECO:0000256" key="20">
    <source>
        <dbReference type="ARBA" id="ARBA00023166"/>
    </source>
</evidence>
<evidence type="ECO:0000256" key="6">
    <source>
        <dbReference type="ARBA" id="ARBA00010617"/>
    </source>
</evidence>
<comment type="catalytic activity">
    <reaction evidence="28">
        <text>(24S)-hydroxycholesterol + reduced [NADPH--hemoprotein reductase] + O2 = 24S,25-dihydroxycholesterol + oxidized [NADPH--hemoprotein reductase] + H2O + H(+)</text>
        <dbReference type="Rhea" id="RHEA:46384"/>
        <dbReference type="Rhea" id="RHEA-COMP:11964"/>
        <dbReference type="Rhea" id="RHEA-COMP:11965"/>
        <dbReference type="ChEBI" id="CHEBI:15377"/>
        <dbReference type="ChEBI" id="CHEBI:15378"/>
        <dbReference type="ChEBI" id="CHEBI:15379"/>
        <dbReference type="ChEBI" id="CHEBI:34310"/>
        <dbReference type="ChEBI" id="CHEBI:57618"/>
        <dbReference type="ChEBI" id="CHEBI:58210"/>
        <dbReference type="ChEBI" id="CHEBI:86074"/>
    </reaction>
    <physiologicalReaction direction="left-to-right" evidence="28">
        <dbReference type="Rhea" id="RHEA:46385"/>
    </physiologicalReaction>
</comment>
<dbReference type="GO" id="GO:0030425">
    <property type="term" value="C:dendrite"/>
    <property type="evidence" value="ECO:0007669"/>
    <property type="project" value="UniProtKB-SubCell"/>
</dbReference>
<evidence type="ECO:0000256" key="47">
    <source>
        <dbReference type="SAM" id="Phobius"/>
    </source>
</evidence>
<evidence type="ECO:0000256" key="7">
    <source>
        <dbReference type="ARBA" id="ARBA00022548"/>
    </source>
</evidence>
<evidence type="ECO:0000256" key="39">
    <source>
        <dbReference type="ARBA" id="ARBA00052870"/>
    </source>
</evidence>
<evidence type="ECO:0000256" key="1">
    <source>
        <dbReference type="ARBA" id="ARBA00001971"/>
    </source>
</evidence>
<evidence type="ECO:0000256" key="8">
    <source>
        <dbReference type="ARBA" id="ARBA00022617"/>
    </source>
</evidence>
<keyword evidence="12" id="KW-0492">Microsome</keyword>
<comment type="catalytic activity">
    <reaction evidence="30">
        <text>cholesterol + reduced [NADPH--hemoprotein reductase] + O2 = (24S)-hydroxycholesterol + oxidized [NADPH--hemoprotein reductase] + H2O + H(+)</text>
        <dbReference type="Rhea" id="RHEA:22716"/>
        <dbReference type="Rhea" id="RHEA-COMP:11964"/>
        <dbReference type="Rhea" id="RHEA-COMP:11965"/>
        <dbReference type="ChEBI" id="CHEBI:15377"/>
        <dbReference type="ChEBI" id="CHEBI:15378"/>
        <dbReference type="ChEBI" id="CHEBI:15379"/>
        <dbReference type="ChEBI" id="CHEBI:16113"/>
        <dbReference type="ChEBI" id="CHEBI:34310"/>
        <dbReference type="ChEBI" id="CHEBI:57618"/>
        <dbReference type="ChEBI" id="CHEBI:58210"/>
        <dbReference type="EC" id="1.14.14.25"/>
    </reaction>
    <physiologicalReaction direction="left-to-right" evidence="30">
        <dbReference type="Rhea" id="RHEA:22717"/>
    </physiologicalReaction>
</comment>
<evidence type="ECO:0000256" key="18">
    <source>
        <dbReference type="ARBA" id="ARBA00023098"/>
    </source>
</evidence>
<dbReference type="GeneTree" id="ENSGT00940000156927"/>
<dbReference type="GO" id="GO:0098793">
    <property type="term" value="C:presynapse"/>
    <property type="evidence" value="ECO:0007669"/>
    <property type="project" value="UniProtKB-SubCell"/>
</dbReference>
<evidence type="ECO:0000256" key="25">
    <source>
        <dbReference type="ARBA" id="ARBA00049645"/>
    </source>
</evidence>
<evidence type="ECO:0000256" key="46">
    <source>
        <dbReference type="PIRSR" id="PIRSR602401-1"/>
    </source>
</evidence>
<keyword evidence="19 47" id="KW-0472">Membrane</keyword>
<keyword evidence="13 47" id="KW-1133">Transmembrane helix</keyword>
<evidence type="ECO:0000256" key="29">
    <source>
        <dbReference type="ARBA" id="ARBA00050696"/>
    </source>
</evidence>